<name>A0A3Q9GLD2_9ACTO</name>
<dbReference type="InterPro" id="IPR012337">
    <property type="entry name" value="RNaseH-like_sf"/>
</dbReference>
<dbReference type="Gene3D" id="3.30.420.10">
    <property type="entry name" value="Ribonuclease H-like superfamily/Ribonuclease H"/>
    <property type="match status" value="1"/>
</dbReference>
<dbReference type="GO" id="GO:0003676">
    <property type="term" value="F:nucleic acid binding"/>
    <property type="evidence" value="ECO:0007669"/>
    <property type="project" value="InterPro"/>
</dbReference>
<feature type="domain" description="Integrase catalytic" evidence="2">
    <location>
        <begin position="130"/>
        <end position="300"/>
    </location>
</feature>
<dbReference type="EMBL" id="CP033905">
    <property type="protein sequence ID" value="AZR06454.1"/>
    <property type="molecule type" value="Genomic_DNA"/>
</dbReference>
<dbReference type="PANTHER" id="PTHR46889">
    <property type="entry name" value="TRANSPOSASE INSF FOR INSERTION SEQUENCE IS3B-RELATED"/>
    <property type="match status" value="1"/>
</dbReference>
<feature type="compositionally biased region" description="Basic residues" evidence="1">
    <location>
        <begin position="354"/>
        <end position="363"/>
    </location>
</feature>
<dbReference type="InterPro" id="IPR050900">
    <property type="entry name" value="Transposase_IS3/IS150/IS904"/>
</dbReference>
<proteinExistence type="predicted"/>
<dbReference type="Pfam" id="PF00665">
    <property type="entry name" value="rve"/>
    <property type="match status" value="1"/>
</dbReference>
<feature type="compositionally biased region" description="Basic residues" evidence="1">
    <location>
        <begin position="310"/>
        <end position="321"/>
    </location>
</feature>
<reference evidence="3 4" key="1">
    <citation type="submission" date="2018-11" db="EMBL/GenBank/DDBJ databases">
        <title>Multidrug-resistant genes are associated with an 42-kb island TGI1 carrying a complex class 1 integron in a Trueperella pyogenes.</title>
        <authorList>
            <person name="Dong W."/>
        </authorList>
    </citation>
    <scope>NUCLEOTIDE SEQUENCE [LARGE SCALE GENOMIC DNA]</scope>
    <source>
        <strain evidence="3 4">TP4</strain>
    </source>
</reference>
<feature type="region of interest" description="Disordered" evidence="1">
    <location>
        <begin position="310"/>
        <end position="363"/>
    </location>
</feature>
<organism evidence="3 4">
    <name type="scientific">Trueperella pyogenes</name>
    <dbReference type="NCBI Taxonomy" id="1661"/>
    <lineage>
        <taxon>Bacteria</taxon>
        <taxon>Bacillati</taxon>
        <taxon>Actinomycetota</taxon>
        <taxon>Actinomycetes</taxon>
        <taxon>Actinomycetales</taxon>
        <taxon>Actinomycetaceae</taxon>
        <taxon>Trueperella</taxon>
    </lineage>
</organism>
<dbReference type="RefSeq" id="WP_108726765.1">
    <property type="nucleotide sequence ID" value="NZ_CP029001.1"/>
</dbReference>
<dbReference type="Proteomes" id="UP000275951">
    <property type="component" value="Chromosome"/>
</dbReference>
<evidence type="ECO:0000259" key="2">
    <source>
        <dbReference type="PROSITE" id="PS50994"/>
    </source>
</evidence>
<evidence type="ECO:0000313" key="3">
    <source>
        <dbReference type="EMBL" id="AZR06454.1"/>
    </source>
</evidence>
<dbReference type="SUPFAM" id="SSF53098">
    <property type="entry name" value="Ribonuclease H-like"/>
    <property type="match status" value="1"/>
</dbReference>
<evidence type="ECO:0000256" key="1">
    <source>
        <dbReference type="SAM" id="MobiDB-lite"/>
    </source>
</evidence>
<sequence>MIAHEEGIVADLRAAGLSKARALAVVGVSVSTWYYRHHPRPKVADPTPRHLRSKAKIDEGVIEQINDLLIRGRAEGIGPTQVYYRHFDDPDQEYLASERTFYRLARRLDLPPLSPARTVKGQRRARPEIAASKPGEVIVWDVTWVKGFYAGQKWPMYSFMDLYSRYIVGFTIQPHESGTIAADLFDQVVKANNLNLNTADITILHSDNGGPMTSERMKHTLGVHGISQSLTRPSVSNDNDHMESCHRVVKYHRFARDKRLPENIDEATDVFAQVIEVYNTCDYHSGIAYYTPDMVYNGAVNDVAQARRAKKEAHYRQHPNRYTRPPSIELPPNKVTINLAKPPRRYANEPGHETKKHSQLIDR</sequence>
<accession>A0A3Q9GLD2</accession>
<dbReference type="PANTHER" id="PTHR46889:SF4">
    <property type="entry name" value="TRANSPOSASE INSO FOR INSERTION SEQUENCE ELEMENT IS911B-RELATED"/>
    <property type="match status" value="1"/>
</dbReference>
<dbReference type="InterPro" id="IPR036397">
    <property type="entry name" value="RNaseH_sf"/>
</dbReference>
<gene>
    <name evidence="3" type="ORF">EBQ10_03515</name>
</gene>
<dbReference type="GO" id="GO:0015074">
    <property type="term" value="P:DNA integration"/>
    <property type="evidence" value="ECO:0007669"/>
    <property type="project" value="InterPro"/>
</dbReference>
<dbReference type="PROSITE" id="PS50994">
    <property type="entry name" value="INTEGRASE"/>
    <property type="match status" value="1"/>
</dbReference>
<dbReference type="InterPro" id="IPR001584">
    <property type="entry name" value="Integrase_cat-core"/>
</dbReference>
<dbReference type="AlphaFoldDB" id="A0A3Q9GLD2"/>
<evidence type="ECO:0000313" key="4">
    <source>
        <dbReference type="Proteomes" id="UP000275951"/>
    </source>
</evidence>
<protein>
    <submittedName>
        <fullName evidence="3">Transposase</fullName>
    </submittedName>
</protein>